<proteinExistence type="inferred from homology"/>
<dbReference type="EMBL" id="JAAVMB010000001">
    <property type="protein sequence ID" value="NKC66859.1"/>
    <property type="molecule type" value="Genomic_DNA"/>
</dbReference>
<dbReference type="GO" id="GO:0005524">
    <property type="term" value="F:ATP binding"/>
    <property type="evidence" value="ECO:0007669"/>
    <property type="project" value="UniProtKB-KW"/>
</dbReference>
<name>A0A7X6D6V9_9ENTE</name>
<dbReference type="Gene3D" id="3.40.1190.10">
    <property type="entry name" value="Mur-like, catalytic domain"/>
    <property type="match status" value="1"/>
</dbReference>
<dbReference type="NCBIfam" id="TIGR01499">
    <property type="entry name" value="folC"/>
    <property type="match status" value="1"/>
</dbReference>
<dbReference type="InterPro" id="IPR018109">
    <property type="entry name" value="Folylpolyglutamate_synth_CS"/>
</dbReference>
<comment type="catalytic activity">
    <reaction evidence="16">
        <text>(6S)-5,6,7,8-tetrahydrofolyl-(gamma-L-Glu)(n) + L-glutamate + ATP = (6S)-5,6,7,8-tetrahydrofolyl-(gamma-L-Glu)(n+1) + ADP + phosphate + H(+)</text>
        <dbReference type="Rhea" id="RHEA:10580"/>
        <dbReference type="Rhea" id="RHEA-COMP:14738"/>
        <dbReference type="Rhea" id="RHEA-COMP:14740"/>
        <dbReference type="ChEBI" id="CHEBI:15378"/>
        <dbReference type="ChEBI" id="CHEBI:29985"/>
        <dbReference type="ChEBI" id="CHEBI:30616"/>
        <dbReference type="ChEBI" id="CHEBI:43474"/>
        <dbReference type="ChEBI" id="CHEBI:141005"/>
        <dbReference type="ChEBI" id="CHEBI:456216"/>
        <dbReference type="EC" id="6.3.2.17"/>
    </reaction>
</comment>
<evidence type="ECO:0000256" key="11">
    <source>
        <dbReference type="ARBA" id="ARBA00022741"/>
    </source>
</evidence>
<dbReference type="GO" id="GO:0046872">
    <property type="term" value="F:metal ion binding"/>
    <property type="evidence" value="ECO:0007669"/>
    <property type="project" value="UniProtKB-KW"/>
</dbReference>
<protein>
    <recommendedName>
        <fullName evidence="8">Dihydrofolate synthase/folylpolyglutamate synthase</fullName>
        <ecNumber evidence="6">6.3.2.12</ecNumber>
        <ecNumber evidence="7">6.3.2.17</ecNumber>
    </recommendedName>
    <alternativeName>
        <fullName evidence="15">Tetrahydrofolylpolyglutamate synthase</fullName>
    </alternativeName>
</protein>
<accession>A0A7X6D6V9</accession>
<dbReference type="PROSITE" id="PS01011">
    <property type="entry name" value="FOLYLPOLYGLU_SYNT_1"/>
    <property type="match status" value="1"/>
</dbReference>
<dbReference type="EC" id="6.3.2.17" evidence="7"/>
<dbReference type="GO" id="GO:0046656">
    <property type="term" value="P:folic acid biosynthetic process"/>
    <property type="evidence" value="ECO:0007669"/>
    <property type="project" value="UniProtKB-KW"/>
</dbReference>
<dbReference type="InterPro" id="IPR036615">
    <property type="entry name" value="Mur_ligase_C_dom_sf"/>
</dbReference>
<comment type="pathway">
    <text evidence="2">Cofactor biosynthesis; tetrahydrofolate biosynthesis; 7,8-dihydrofolate from 2-amino-4-hydroxy-6-hydroxymethyl-7,8-dihydropteridine diphosphate and 4-aminobenzoate: step 2/2.</text>
</comment>
<keyword evidence="9 18" id="KW-0436">Ligase</keyword>
<evidence type="ECO:0000259" key="20">
    <source>
        <dbReference type="Pfam" id="PF08245"/>
    </source>
</evidence>
<gene>
    <name evidence="21" type="ORF">HED35_02040</name>
</gene>
<evidence type="ECO:0000256" key="3">
    <source>
        <dbReference type="ARBA" id="ARBA00005150"/>
    </source>
</evidence>
<comment type="similarity">
    <text evidence="4 18">Belongs to the folylpolyglutamate synthase family.</text>
</comment>
<evidence type="ECO:0000256" key="17">
    <source>
        <dbReference type="ARBA" id="ARBA00049161"/>
    </source>
</evidence>
<dbReference type="PIRSF" id="PIRSF001563">
    <property type="entry name" value="Folylpolyglu_synth"/>
    <property type="match status" value="1"/>
</dbReference>
<dbReference type="Proteomes" id="UP000521358">
    <property type="component" value="Unassembled WGS sequence"/>
</dbReference>
<keyword evidence="13" id="KW-0460">Magnesium</keyword>
<evidence type="ECO:0000256" key="13">
    <source>
        <dbReference type="ARBA" id="ARBA00022842"/>
    </source>
</evidence>
<comment type="pathway">
    <text evidence="3">Cofactor biosynthesis; tetrahydrofolylpolyglutamate biosynthesis.</text>
</comment>
<evidence type="ECO:0000256" key="8">
    <source>
        <dbReference type="ARBA" id="ARBA00019357"/>
    </source>
</evidence>
<evidence type="ECO:0000256" key="1">
    <source>
        <dbReference type="ARBA" id="ARBA00001946"/>
    </source>
</evidence>
<keyword evidence="10" id="KW-0479">Metal-binding</keyword>
<evidence type="ECO:0000256" key="10">
    <source>
        <dbReference type="ARBA" id="ARBA00022723"/>
    </source>
</evidence>
<evidence type="ECO:0000313" key="22">
    <source>
        <dbReference type="Proteomes" id="UP000521358"/>
    </source>
</evidence>
<evidence type="ECO:0000256" key="18">
    <source>
        <dbReference type="PIRNR" id="PIRNR001563"/>
    </source>
</evidence>
<evidence type="ECO:0000256" key="9">
    <source>
        <dbReference type="ARBA" id="ARBA00022598"/>
    </source>
</evidence>
<dbReference type="InterPro" id="IPR036565">
    <property type="entry name" value="Mur-like_cat_sf"/>
</dbReference>
<evidence type="ECO:0000256" key="7">
    <source>
        <dbReference type="ARBA" id="ARBA00013025"/>
    </source>
</evidence>
<dbReference type="FunFam" id="3.40.1190.10:FF:000004">
    <property type="entry name" value="Dihydrofolate synthase/folylpolyglutamate synthase"/>
    <property type="match status" value="1"/>
</dbReference>
<dbReference type="GO" id="GO:0005737">
    <property type="term" value="C:cytoplasm"/>
    <property type="evidence" value="ECO:0007669"/>
    <property type="project" value="TreeGrafter"/>
</dbReference>
<dbReference type="Pfam" id="PF02875">
    <property type="entry name" value="Mur_ligase_C"/>
    <property type="match status" value="1"/>
</dbReference>
<feature type="domain" description="Mur ligase central" evidence="20">
    <location>
        <begin position="44"/>
        <end position="270"/>
    </location>
</feature>
<evidence type="ECO:0000256" key="6">
    <source>
        <dbReference type="ARBA" id="ARBA00013023"/>
    </source>
</evidence>
<evidence type="ECO:0000256" key="5">
    <source>
        <dbReference type="ARBA" id="ARBA00011245"/>
    </source>
</evidence>
<dbReference type="SUPFAM" id="SSF53623">
    <property type="entry name" value="MurD-like peptide ligases, catalytic domain"/>
    <property type="match status" value="1"/>
</dbReference>
<comment type="catalytic activity">
    <reaction evidence="17">
        <text>7,8-dihydropteroate + L-glutamate + ATP = 7,8-dihydrofolate + ADP + phosphate + H(+)</text>
        <dbReference type="Rhea" id="RHEA:23584"/>
        <dbReference type="ChEBI" id="CHEBI:15378"/>
        <dbReference type="ChEBI" id="CHEBI:17839"/>
        <dbReference type="ChEBI" id="CHEBI:29985"/>
        <dbReference type="ChEBI" id="CHEBI:30616"/>
        <dbReference type="ChEBI" id="CHEBI:43474"/>
        <dbReference type="ChEBI" id="CHEBI:57451"/>
        <dbReference type="ChEBI" id="CHEBI:456216"/>
        <dbReference type="EC" id="6.3.2.12"/>
    </reaction>
</comment>
<dbReference type="InterPro" id="IPR001645">
    <property type="entry name" value="Folylpolyglutamate_synth"/>
</dbReference>
<evidence type="ECO:0000256" key="16">
    <source>
        <dbReference type="ARBA" id="ARBA00047493"/>
    </source>
</evidence>
<evidence type="ECO:0000256" key="4">
    <source>
        <dbReference type="ARBA" id="ARBA00008276"/>
    </source>
</evidence>
<dbReference type="PROSITE" id="PS01012">
    <property type="entry name" value="FOLYLPOLYGLU_SYNT_2"/>
    <property type="match status" value="1"/>
</dbReference>
<keyword evidence="12 18" id="KW-0067">ATP-binding</keyword>
<dbReference type="InterPro" id="IPR004101">
    <property type="entry name" value="Mur_ligase_C"/>
</dbReference>
<dbReference type="AlphaFoldDB" id="A0A7X6D6V9"/>
<dbReference type="RefSeq" id="WP_167806162.1">
    <property type="nucleotide sequence ID" value="NZ_JAAVMB010000001.1"/>
</dbReference>
<evidence type="ECO:0000259" key="19">
    <source>
        <dbReference type="Pfam" id="PF02875"/>
    </source>
</evidence>
<dbReference type="Gene3D" id="3.90.190.20">
    <property type="entry name" value="Mur ligase, C-terminal domain"/>
    <property type="match status" value="1"/>
</dbReference>
<dbReference type="GO" id="GO:0008841">
    <property type="term" value="F:dihydrofolate synthase activity"/>
    <property type="evidence" value="ECO:0007669"/>
    <property type="project" value="UniProtKB-EC"/>
</dbReference>
<evidence type="ECO:0000256" key="2">
    <source>
        <dbReference type="ARBA" id="ARBA00004799"/>
    </source>
</evidence>
<dbReference type="GO" id="GO:0004326">
    <property type="term" value="F:tetrahydrofolylpolyglutamate synthase activity"/>
    <property type="evidence" value="ECO:0007669"/>
    <property type="project" value="UniProtKB-EC"/>
</dbReference>
<dbReference type="EC" id="6.3.2.12" evidence="6"/>
<keyword evidence="14" id="KW-0289">Folate biosynthesis</keyword>
<reference evidence="21 22" key="1">
    <citation type="submission" date="2020-03" db="EMBL/GenBank/DDBJ databases">
        <title>Bacterial samples isolated from urine from healthy bovine heifers (Gyr breed).</title>
        <authorList>
            <person name="Giannattasio-Ferraz S."/>
            <person name="Maskeri L."/>
            <person name="Penido A."/>
            <person name="Barbosa-Stancioli E.F."/>
            <person name="Putonti C."/>
        </authorList>
    </citation>
    <scope>NUCLEOTIDE SEQUENCE [LARGE SCALE GENOMIC DNA]</scope>
    <source>
        <strain evidence="21 22">UFMG-H7</strain>
    </source>
</reference>
<comment type="cofactor">
    <cofactor evidence="1">
        <name>Mg(2+)</name>
        <dbReference type="ChEBI" id="CHEBI:18420"/>
    </cofactor>
</comment>
<evidence type="ECO:0000256" key="14">
    <source>
        <dbReference type="ARBA" id="ARBA00022909"/>
    </source>
</evidence>
<dbReference type="PANTHER" id="PTHR11136">
    <property type="entry name" value="FOLYLPOLYGLUTAMATE SYNTHASE-RELATED"/>
    <property type="match status" value="1"/>
</dbReference>
<organism evidence="21 22">
    <name type="scientific">Vagococcus fluvialis</name>
    <dbReference type="NCBI Taxonomy" id="2738"/>
    <lineage>
        <taxon>Bacteria</taxon>
        <taxon>Bacillati</taxon>
        <taxon>Bacillota</taxon>
        <taxon>Bacilli</taxon>
        <taxon>Lactobacillales</taxon>
        <taxon>Enterococcaceae</taxon>
        <taxon>Vagococcus</taxon>
    </lineage>
</organism>
<evidence type="ECO:0000256" key="12">
    <source>
        <dbReference type="ARBA" id="ARBA00022840"/>
    </source>
</evidence>
<keyword evidence="11 18" id="KW-0547">Nucleotide-binding</keyword>
<feature type="domain" description="Mur ligase C-terminal" evidence="19">
    <location>
        <begin position="300"/>
        <end position="414"/>
    </location>
</feature>
<dbReference type="Pfam" id="PF08245">
    <property type="entry name" value="Mur_ligase_M"/>
    <property type="match status" value="1"/>
</dbReference>
<evidence type="ECO:0000313" key="21">
    <source>
        <dbReference type="EMBL" id="NKC66859.1"/>
    </source>
</evidence>
<dbReference type="PANTHER" id="PTHR11136:SF0">
    <property type="entry name" value="DIHYDROFOLATE SYNTHETASE-RELATED"/>
    <property type="match status" value="1"/>
</dbReference>
<dbReference type="SUPFAM" id="SSF53244">
    <property type="entry name" value="MurD-like peptide ligases, peptide-binding domain"/>
    <property type="match status" value="1"/>
</dbReference>
<comment type="subunit">
    <text evidence="5">Monomer.</text>
</comment>
<sequence length="429" mass="47988">MNVEETIAWIHERTKFGIRPGLIRIDEILNRLDNPQNKLKTVHIGGTNGKGSTTTFLRCLLEEQGLRVGTFTSPYVECFNERIAINGEHISDERLVELVAAIKPIIDHMDTVESLKNAVEFEILTAIMFQYFLEEKVDIVLVEVGLGGTYDCTNVITPLVSAITTIGYDHIDILGDTIEEIAAQKAGIIKENVPVVVGKVEEAALEVINAYAKKMNSLVLRYQEDFTSKYIQPDSEWGEVFNYRSSELDLSHVVISLLGKHQVDNASLAIRMYELISKELELPLSSKDIVKGLKKAFWPGRMEKISDEPLIVLDGAHNDHAMKVMVNNLKTEFKGQHIHAIFGALSTKDISAMVKDLTSVPNLELKVTAFDYPKAFTKEQYEELGLTAFTDWREALAESLKELTGDDLILVTGSLYFISQVRETLLGGN</sequence>
<dbReference type="InterPro" id="IPR013221">
    <property type="entry name" value="Mur_ligase_cen"/>
</dbReference>
<evidence type="ECO:0000256" key="15">
    <source>
        <dbReference type="ARBA" id="ARBA00030592"/>
    </source>
</evidence>
<comment type="caution">
    <text evidence="21">The sequence shown here is derived from an EMBL/GenBank/DDBJ whole genome shotgun (WGS) entry which is preliminary data.</text>
</comment>